<comment type="caution">
    <text evidence="21">The sequence shown here is derived from an EMBL/GenBank/DDBJ whole genome shotgun (WGS) entry which is preliminary data.</text>
</comment>
<evidence type="ECO:0000256" key="15">
    <source>
        <dbReference type="ARBA" id="ARBA00032637"/>
    </source>
</evidence>
<proteinExistence type="predicted"/>
<dbReference type="FunFam" id="3.30.70.1230:FF:000033">
    <property type="entry name" value="Adenylate cyclase"/>
    <property type="match status" value="1"/>
</dbReference>
<dbReference type="EC" id="4.6.1.1" evidence="3"/>
<keyword evidence="5" id="KW-0812">Transmembrane</keyword>
<dbReference type="PANTHER" id="PTHR11920">
    <property type="entry name" value="GUANYLYL CYCLASE"/>
    <property type="match status" value="1"/>
</dbReference>
<evidence type="ECO:0000256" key="6">
    <source>
        <dbReference type="ARBA" id="ARBA00022723"/>
    </source>
</evidence>
<comment type="subcellular location">
    <subcellularLocation>
        <location evidence="2">Membrane</location>
    </subcellularLocation>
</comment>
<dbReference type="InterPro" id="IPR001789">
    <property type="entry name" value="Sig_transdc_resp-reg_receiver"/>
</dbReference>
<evidence type="ECO:0000256" key="3">
    <source>
        <dbReference type="ARBA" id="ARBA00012201"/>
    </source>
</evidence>
<dbReference type="Proteomes" id="UP001050975">
    <property type="component" value="Unassembled WGS sequence"/>
</dbReference>
<protein>
    <recommendedName>
        <fullName evidence="4">Adenylate cyclase</fullName>
        <ecNumber evidence="3">4.6.1.1</ecNumber>
    </recommendedName>
    <alternativeName>
        <fullName evidence="14">ATP pyrophosphate-lyase</fullName>
    </alternativeName>
    <alternativeName>
        <fullName evidence="15">Adenylyl cyclase</fullName>
    </alternativeName>
</protein>
<dbReference type="GO" id="GO:0005524">
    <property type="term" value="F:ATP binding"/>
    <property type="evidence" value="ECO:0007669"/>
    <property type="project" value="UniProtKB-KW"/>
</dbReference>
<evidence type="ECO:0000256" key="11">
    <source>
        <dbReference type="ARBA" id="ARBA00022998"/>
    </source>
</evidence>
<comment type="subunit">
    <text evidence="16">Homodimer. Can also exist as monomer.</text>
</comment>
<dbReference type="PROSITE" id="PS50125">
    <property type="entry name" value="GUANYLATE_CYCLASE_2"/>
    <property type="match status" value="1"/>
</dbReference>
<evidence type="ECO:0000313" key="22">
    <source>
        <dbReference type="Proteomes" id="UP001050975"/>
    </source>
</evidence>
<evidence type="ECO:0000256" key="14">
    <source>
        <dbReference type="ARBA" id="ARBA00032597"/>
    </source>
</evidence>
<dbReference type="GO" id="GO:0006171">
    <property type="term" value="P:cAMP biosynthetic process"/>
    <property type="evidence" value="ECO:0007669"/>
    <property type="project" value="UniProtKB-KW"/>
</dbReference>
<evidence type="ECO:0000256" key="4">
    <source>
        <dbReference type="ARBA" id="ARBA00021420"/>
    </source>
</evidence>
<evidence type="ECO:0000256" key="9">
    <source>
        <dbReference type="ARBA" id="ARBA00022842"/>
    </source>
</evidence>
<dbReference type="GO" id="GO:0046872">
    <property type="term" value="F:metal ion binding"/>
    <property type="evidence" value="ECO:0007669"/>
    <property type="project" value="UniProtKB-KW"/>
</dbReference>
<dbReference type="GO" id="GO:0004016">
    <property type="term" value="F:adenylate cyclase activity"/>
    <property type="evidence" value="ECO:0007669"/>
    <property type="project" value="UniProtKB-EC"/>
</dbReference>
<evidence type="ECO:0000256" key="18">
    <source>
        <dbReference type="SAM" id="Coils"/>
    </source>
</evidence>
<keyword evidence="12" id="KW-0472">Membrane</keyword>
<dbReference type="EMBL" id="BLAY01000074">
    <property type="protein sequence ID" value="GET39789.1"/>
    <property type="molecule type" value="Genomic_DNA"/>
</dbReference>
<dbReference type="InterPro" id="IPR011006">
    <property type="entry name" value="CheY-like_superfamily"/>
</dbReference>
<accession>A0AAV3WJ00</accession>
<dbReference type="CDD" id="cd19920">
    <property type="entry name" value="REC_PA4781-like"/>
    <property type="match status" value="1"/>
</dbReference>
<reference evidence="21" key="1">
    <citation type="submission" date="2019-10" db="EMBL/GenBank/DDBJ databases">
        <title>Draft genome sequece of Microseira wollei NIES-4236.</title>
        <authorList>
            <person name="Yamaguchi H."/>
            <person name="Suzuki S."/>
            <person name="Kawachi M."/>
        </authorList>
    </citation>
    <scope>NUCLEOTIDE SEQUENCE</scope>
    <source>
        <strain evidence="21">NIES-4236</strain>
    </source>
</reference>
<keyword evidence="8" id="KW-0067">ATP-binding</keyword>
<dbReference type="InterPro" id="IPR050401">
    <property type="entry name" value="Cyclic_nucleotide_synthase"/>
</dbReference>
<sequence length="342" mass="38066">MLENILIVDDIPDNIRLLATILTARGYEVGKARNGQMALMSVKTDPPDLILLDINMPHMNGYEVCEHLKSDDQTKHIPVIFISALDEVWDKVKAFNVGGVDYITKPFHDEEVLARVANQLQIQALQNALRKEQQKSENLLLNILPQAIVEELKQTQKATPIQFEQATFLFADIVRFTPMSSAMPPGDVVDLLNLVFSTFDALAQQHGVEKIRTIGDSYFLAGGIPVMREDHALAIAEMALDMQQAIARFTWPNGEPLALRIGINTGGPVVGAVIGTQKFAYDVWGNAVNLASRMESQGEPGRIQVTRATYERLRHQYVLAKRGAIAVKGQGEMTTYWLMSRN</sequence>
<dbReference type="PANTHER" id="PTHR11920:SF335">
    <property type="entry name" value="GUANYLATE CYCLASE"/>
    <property type="match status" value="1"/>
</dbReference>
<evidence type="ECO:0000256" key="5">
    <source>
        <dbReference type="ARBA" id="ARBA00022692"/>
    </source>
</evidence>
<feature type="domain" description="Response regulatory" evidence="19">
    <location>
        <begin position="4"/>
        <end position="120"/>
    </location>
</feature>
<dbReference type="PROSITE" id="PS50110">
    <property type="entry name" value="RESPONSE_REGULATORY"/>
    <property type="match status" value="1"/>
</dbReference>
<dbReference type="InterPro" id="IPR029787">
    <property type="entry name" value="Nucleotide_cyclase"/>
</dbReference>
<dbReference type="Pfam" id="PF00072">
    <property type="entry name" value="Response_reg"/>
    <property type="match status" value="1"/>
</dbReference>
<dbReference type="Gene3D" id="3.40.50.2300">
    <property type="match status" value="1"/>
</dbReference>
<evidence type="ECO:0000256" key="17">
    <source>
        <dbReference type="PROSITE-ProRule" id="PRU00169"/>
    </source>
</evidence>
<keyword evidence="9" id="KW-0460">Magnesium</keyword>
<dbReference type="AlphaFoldDB" id="A0AAV3WJ00"/>
<dbReference type="SMART" id="SM00044">
    <property type="entry name" value="CYCc"/>
    <property type="match status" value="1"/>
</dbReference>
<dbReference type="GO" id="GO:0005886">
    <property type="term" value="C:plasma membrane"/>
    <property type="evidence" value="ECO:0007669"/>
    <property type="project" value="UniProtKB-ARBA"/>
</dbReference>
<dbReference type="Gene3D" id="3.30.70.1230">
    <property type="entry name" value="Nucleotide cyclase"/>
    <property type="match status" value="1"/>
</dbReference>
<evidence type="ECO:0000259" key="19">
    <source>
        <dbReference type="PROSITE" id="PS50110"/>
    </source>
</evidence>
<dbReference type="GO" id="GO:0000160">
    <property type="term" value="P:phosphorelay signal transduction system"/>
    <property type="evidence" value="ECO:0007669"/>
    <property type="project" value="InterPro"/>
</dbReference>
<evidence type="ECO:0000256" key="1">
    <source>
        <dbReference type="ARBA" id="ARBA00001593"/>
    </source>
</evidence>
<keyword evidence="7" id="KW-0547">Nucleotide-binding</keyword>
<organism evidence="21 22">
    <name type="scientific">Microseira wollei NIES-4236</name>
    <dbReference type="NCBI Taxonomy" id="2530354"/>
    <lineage>
        <taxon>Bacteria</taxon>
        <taxon>Bacillati</taxon>
        <taxon>Cyanobacteriota</taxon>
        <taxon>Cyanophyceae</taxon>
        <taxon>Oscillatoriophycideae</taxon>
        <taxon>Aerosakkonematales</taxon>
        <taxon>Aerosakkonemataceae</taxon>
        <taxon>Microseira</taxon>
    </lineage>
</organism>
<evidence type="ECO:0000256" key="7">
    <source>
        <dbReference type="ARBA" id="ARBA00022741"/>
    </source>
</evidence>
<feature type="domain" description="Guanylate cyclase" evidence="20">
    <location>
        <begin position="167"/>
        <end position="295"/>
    </location>
</feature>
<dbReference type="RefSeq" id="WP_226585349.1">
    <property type="nucleotide sequence ID" value="NZ_BLAY01000074.1"/>
</dbReference>
<name>A0AAV3WJ00_9CYAN</name>
<keyword evidence="6" id="KW-0479">Metal-binding</keyword>
<evidence type="ECO:0000256" key="13">
    <source>
        <dbReference type="ARBA" id="ARBA00023239"/>
    </source>
</evidence>
<dbReference type="SUPFAM" id="SSF52172">
    <property type="entry name" value="CheY-like"/>
    <property type="match status" value="1"/>
</dbReference>
<gene>
    <name evidence="21" type="ORF">MiSe_45610</name>
</gene>
<keyword evidence="10" id="KW-1133">Transmembrane helix</keyword>
<evidence type="ECO:0000313" key="21">
    <source>
        <dbReference type="EMBL" id="GET39789.1"/>
    </source>
</evidence>
<dbReference type="Pfam" id="PF00211">
    <property type="entry name" value="Guanylate_cyc"/>
    <property type="match status" value="1"/>
</dbReference>
<evidence type="ECO:0000256" key="10">
    <source>
        <dbReference type="ARBA" id="ARBA00022989"/>
    </source>
</evidence>
<dbReference type="CDD" id="cd07302">
    <property type="entry name" value="CHD"/>
    <property type="match status" value="1"/>
</dbReference>
<evidence type="ECO:0000256" key="8">
    <source>
        <dbReference type="ARBA" id="ARBA00022840"/>
    </source>
</evidence>
<feature type="coiled-coil region" evidence="18">
    <location>
        <begin position="115"/>
        <end position="142"/>
    </location>
</feature>
<keyword evidence="17" id="KW-0597">Phosphoprotein</keyword>
<dbReference type="InterPro" id="IPR001054">
    <property type="entry name" value="A/G_cyclase"/>
</dbReference>
<keyword evidence="11" id="KW-0115">cAMP biosynthesis</keyword>
<feature type="modified residue" description="4-aspartylphosphate" evidence="17">
    <location>
        <position position="53"/>
    </location>
</feature>
<evidence type="ECO:0000256" key="12">
    <source>
        <dbReference type="ARBA" id="ARBA00023136"/>
    </source>
</evidence>
<evidence type="ECO:0000256" key="16">
    <source>
        <dbReference type="ARBA" id="ARBA00064436"/>
    </source>
</evidence>
<keyword evidence="13" id="KW-0456">Lyase</keyword>
<evidence type="ECO:0000256" key="2">
    <source>
        <dbReference type="ARBA" id="ARBA00004370"/>
    </source>
</evidence>
<evidence type="ECO:0000259" key="20">
    <source>
        <dbReference type="PROSITE" id="PS50125"/>
    </source>
</evidence>
<dbReference type="SMART" id="SM00448">
    <property type="entry name" value="REC"/>
    <property type="match status" value="1"/>
</dbReference>
<dbReference type="SUPFAM" id="SSF55073">
    <property type="entry name" value="Nucleotide cyclase"/>
    <property type="match status" value="1"/>
</dbReference>
<comment type="catalytic activity">
    <reaction evidence="1">
        <text>ATP = 3',5'-cyclic AMP + diphosphate</text>
        <dbReference type="Rhea" id="RHEA:15389"/>
        <dbReference type="ChEBI" id="CHEBI:30616"/>
        <dbReference type="ChEBI" id="CHEBI:33019"/>
        <dbReference type="ChEBI" id="CHEBI:58165"/>
        <dbReference type="EC" id="4.6.1.1"/>
    </reaction>
</comment>
<keyword evidence="18" id="KW-0175">Coiled coil</keyword>
<keyword evidence="22" id="KW-1185">Reference proteome</keyword>